<accession>A0A6A3NC45</accession>
<feature type="region of interest" description="Disordered" evidence="1">
    <location>
        <begin position="1"/>
        <end position="29"/>
    </location>
</feature>
<dbReference type="Proteomes" id="UP000435112">
    <property type="component" value="Unassembled WGS sequence"/>
</dbReference>
<feature type="region of interest" description="Disordered" evidence="1">
    <location>
        <begin position="92"/>
        <end position="117"/>
    </location>
</feature>
<sequence length="264" mass="28617">MQIANSSRINIFTQNKTKPNPGSTCPGSLSETASSHYCEVLATRHRQRAVERAPHTASAKSLRRTATNNLSQAHHGIALCAKSNKDAGSLCSEGTMDDVAPSTASDRRPREQLPAPSLPVPSAFSVALTLKVGVPFGTSRSSYGAPQALQLEVEDGYLGFRARVRRKIDQMKEIEWPDDEPILLKPTAGATQAKFVVLAEGDAELAVQLESVWHLAAKRKTGQASFKLELFIYVQKVAARSTIRRATEGRIAVATALIDNQLRS</sequence>
<proteinExistence type="predicted"/>
<name>A0A6A3NC45_9STRA</name>
<reference evidence="2 3" key="1">
    <citation type="submission" date="2018-09" db="EMBL/GenBank/DDBJ databases">
        <title>Genomic investigation of the strawberry pathogen Phytophthora fragariae indicates pathogenicity is determined by transcriptional variation in three key races.</title>
        <authorList>
            <person name="Adams T.M."/>
            <person name="Armitage A.D."/>
            <person name="Sobczyk M.K."/>
            <person name="Bates H.J."/>
            <person name="Dunwell J.M."/>
            <person name="Nellist C.F."/>
            <person name="Harrison R.J."/>
        </authorList>
    </citation>
    <scope>NUCLEOTIDE SEQUENCE [LARGE SCALE GENOMIC DNA]</scope>
    <source>
        <strain evidence="2 3">SCRP324</strain>
    </source>
</reference>
<evidence type="ECO:0000313" key="2">
    <source>
        <dbReference type="EMBL" id="KAE9041906.1"/>
    </source>
</evidence>
<feature type="region of interest" description="Disordered" evidence="1">
    <location>
        <begin position="46"/>
        <end position="67"/>
    </location>
</feature>
<evidence type="ECO:0000256" key="1">
    <source>
        <dbReference type="SAM" id="MobiDB-lite"/>
    </source>
</evidence>
<dbReference type="AlphaFoldDB" id="A0A6A3NC45"/>
<protein>
    <submittedName>
        <fullName evidence="2">Uncharacterized protein</fullName>
    </submittedName>
</protein>
<comment type="caution">
    <text evidence="2">The sequence shown here is derived from an EMBL/GenBank/DDBJ whole genome shotgun (WGS) entry which is preliminary data.</text>
</comment>
<evidence type="ECO:0000313" key="3">
    <source>
        <dbReference type="Proteomes" id="UP000435112"/>
    </source>
</evidence>
<dbReference type="OrthoDB" id="102975at2759"/>
<gene>
    <name evidence="2" type="ORF">PR002_g4209</name>
</gene>
<organism evidence="2 3">
    <name type="scientific">Phytophthora rubi</name>
    <dbReference type="NCBI Taxonomy" id="129364"/>
    <lineage>
        <taxon>Eukaryota</taxon>
        <taxon>Sar</taxon>
        <taxon>Stramenopiles</taxon>
        <taxon>Oomycota</taxon>
        <taxon>Peronosporomycetes</taxon>
        <taxon>Peronosporales</taxon>
        <taxon>Peronosporaceae</taxon>
        <taxon>Phytophthora</taxon>
    </lineage>
</organism>
<dbReference type="EMBL" id="QXFU01000160">
    <property type="protein sequence ID" value="KAE9041906.1"/>
    <property type="molecule type" value="Genomic_DNA"/>
</dbReference>